<proteinExistence type="predicted"/>
<comment type="caution">
    <text evidence="2">The sequence shown here is derived from an EMBL/GenBank/DDBJ whole genome shotgun (WGS) entry which is preliminary data.</text>
</comment>
<dbReference type="SUPFAM" id="SSF53474">
    <property type="entry name" value="alpha/beta-Hydrolases"/>
    <property type="match status" value="1"/>
</dbReference>
<evidence type="ECO:0000313" key="2">
    <source>
        <dbReference type="EMBL" id="MBP2041369.1"/>
    </source>
</evidence>
<dbReference type="Gene3D" id="3.40.50.1820">
    <property type="entry name" value="alpha/beta hydrolase"/>
    <property type="match status" value="1"/>
</dbReference>
<gene>
    <name evidence="2" type="ORF">J2Z77_007226</name>
</gene>
<dbReference type="EMBL" id="JAGGLQ010000023">
    <property type="protein sequence ID" value="MBP2041369.1"/>
    <property type="molecule type" value="Genomic_DNA"/>
</dbReference>
<evidence type="ECO:0000313" key="3">
    <source>
        <dbReference type="Proteomes" id="UP001519310"/>
    </source>
</evidence>
<evidence type="ECO:0000259" key="1">
    <source>
        <dbReference type="Pfam" id="PF07859"/>
    </source>
</evidence>
<name>A0ABS4LGW3_STRAV</name>
<dbReference type="Pfam" id="PF07859">
    <property type="entry name" value="Abhydrolase_3"/>
    <property type="match status" value="1"/>
</dbReference>
<dbReference type="Proteomes" id="UP001519310">
    <property type="component" value="Unassembled WGS sequence"/>
</dbReference>
<feature type="domain" description="Alpha/beta hydrolase fold-3" evidence="1">
    <location>
        <begin position="2"/>
        <end position="104"/>
    </location>
</feature>
<sequence>MPIGQLLLCPMLDDRGSTFSSHQMAGIDVWDRTSNTTAWQAALGDRFEAVDLPPYAAPDRATDLSGLPPAYIDVGSAETFRDEDVAYAGGQAELHVWPGAYHGFDSFAPAAALSRDAREARTRRLRRVLARPGSEET</sequence>
<accession>A0ABS4LGW3</accession>
<dbReference type="InterPro" id="IPR029058">
    <property type="entry name" value="AB_hydrolase_fold"/>
</dbReference>
<dbReference type="InterPro" id="IPR013094">
    <property type="entry name" value="AB_hydrolase_3"/>
</dbReference>
<reference evidence="2 3" key="1">
    <citation type="submission" date="2021-03" db="EMBL/GenBank/DDBJ databases">
        <title>Genomic Encyclopedia of Type Strains, Phase IV (KMG-IV): sequencing the most valuable type-strain genomes for metagenomic binning, comparative biology and taxonomic classification.</title>
        <authorList>
            <person name="Goeker M."/>
        </authorList>
    </citation>
    <scope>NUCLEOTIDE SEQUENCE [LARGE SCALE GENOMIC DNA]</scope>
    <source>
        <strain evidence="2 3">DSM 40526</strain>
    </source>
</reference>
<organism evidence="2 3">
    <name type="scientific">Streptomyces avidinii</name>
    <dbReference type="NCBI Taxonomy" id="1895"/>
    <lineage>
        <taxon>Bacteria</taxon>
        <taxon>Bacillati</taxon>
        <taxon>Actinomycetota</taxon>
        <taxon>Actinomycetes</taxon>
        <taxon>Kitasatosporales</taxon>
        <taxon>Streptomycetaceae</taxon>
        <taxon>Streptomyces</taxon>
    </lineage>
</organism>
<protein>
    <submittedName>
        <fullName evidence="2">Acetyl esterase/lipase</fullName>
    </submittedName>
</protein>
<keyword evidence="3" id="KW-1185">Reference proteome</keyword>